<proteinExistence type="predicted"/>
<reference evidence="1 2" key="1">
    <citation type="submission" date="2019-06" db="EMBL/GenBank/DDBJ databases">
        <title>A novel bacterium of genus Amaricoccus, isolated from marine sediment.</title>
        <authorList>
            <person name="Huang H."/>
            <person name="Mo K."/>
            <person name="Hu Y."/>
        </authorList>
    </citation>
    <scope>NUCLEOTIDE SEQUENCE [LARGE SCALE GENOMIC DNA]</scope>
    <source>
        <strain evidence="1 2">HB172011</strain>
    </source>
</reference>
<dbReference type="EMBL" id="VFRP01000001">
    <property type="protein sequence ID" value="TPE53922.1"/>
    <property type="molecule type" value="Genomic_DNA"/>
</dbReference>
<dbReference type="InterPro" id="IPR027417">
    <property type="entry name" value="P-loop_NTPase"/>
</dbReference>
<accession>A0A501WYP5</accession>
<dbReference type="Gene3D" id="3.40.50.300">
    <property type="entry name" value="P-loop containing nucleotide triphosphate hydrolases"/>
    <property type="match status" value="1"/>
</dbReference>
<dbReference type="SUPFAM" id="SSF52540">
    <property type="entry name" value="P-loop containing nucleoside triphosphate hydrolases"/>
    <property type="match status" value="1"/>
</dbReference>
<evidence type="ECO:0000313" key="2">
    <source>
        <dbReference type="Proteomes" id="UP000319255"/>
    </source>
</evidence>
<dbReference type="Proteomes" id="UP000319255">
    <property type="component" value="Unassembled WGS sequence"/>
</dbReference>
<name>A0A501WYP5_9RHOB</name>
<sequence length="284" mass="31843">METRPVEGRQVVLHIGLPKTGTTFLQHQVFAKARGLSFVHRRITPEWERLCFDLRRLGRWPALAAPFPRHRVASGLRAAAPRDPGTLLVSDENIGVDAYSLWRDRGPSPEQVAARLVPLAEAVAALGRLRVLIGVRRQDQWLASRYAESSRHFDAFGQVDFDRRMARLHGAAHLSGPWRWADYAAVEAAFASALGPENVMLLSLEHFTGRPVRATHALERFLGADLNPARVRGRGRRNASALSENVWRMRGGGELRLTRDVQDMILERFAPSNAELSPRAELDF</sequence>
<organism evidence="1 2">
    <name type="scientific">Amaricoccus solimangrovi</name>
    <dbReference type="NCBI Taxonomy" id="2589815"/>
    <lineage>
        <taxon>Bacteria</taxon>
        <taxon>Pseudomonadati</taxon>
        <taxon>Pseudomonadota</taxon>
        <taxon>Alphaproteobacteria</taxon>
        <taxon>Rhodobacterales</taxon>
        <taxon>Paracoccaceae</taxon>
        <taxon>Amaricoccus</taxon>
    </lineage>
</organism>
<protein>
    <recommendedName>
        <fullName evidence="3">Sulfotransferase domain-containing protein</fullName>
    </recommendedName>
</protein>
<dbReference type="OrthoDB" id="5147122at2"/>
<evidence type="ECO:0000313" key="1">
    <source>
        <dbReference type="EMBL" id="TPE53922.1"/>
    </source>
</evidence>
<keyword evidence="2" id="KW-1185">Reference proteome</keyword>
<gene>
    <name evidence="1" type="ORF">FJM51_02430</name>
</gene>
<dbReference type="RefSeq" id="WP_140452501.1">
    <property type="nucleotide sequence ID" value="NZ_VFRP01000001.1"/>
</dbReference>
<dbReference type="AlphaFoldDB" id="A0A501WYP5"/>
<comment type="caution">
    <text evidence="1">The sequence shown here is derived from an EMBL/GenBank/DDBJ whole genome shotgun (WGS) entry which is preliminary data.</text>
</comment>
<evidence type="ECO:0008006" key="3">
    <source>
        <dbReference type="Google" id="ProtNLM"/>
    </source>
</evidence>